<dbReference type="AlphaFoldDB" id="A0A840S8S8"/>
<evidence type="ECO:0000256" key="1">
    <source>
        <dbReference type="SAM" id="SignalP"/>
    </source>
</evidence>
<dbReference type="InterPro" id="IPR033399">
    <property type="entry name" value="TP_0789-like"/>
</dbReference>
<gene>
    <name evidence="3" type="ORF">HNQ51_002260</name>
</gene>
<organism evidence="3 4">
    <name type="scientific">Inhella inkyongensis</name>
    <dbReference type="NCBI Taxonomy" id="392593"/>
    <lineage>
        <taxon>Bacteria</taxon>
        <taxon>Pseudomonadati</taxon>
        <taxon>Pseudomonadota</taxon>
        <taxon>Betaproteobacteria</taxon>
        <taxon>Burkholderiales</taxon>
        <taxon>Sphaerotilaceae</taxon>
        <taxon>Inhella</taxon>
    </lineage>
</organism>
<feature type="signal peptide" evidence="1">
    <location>
        <begin position="1"/>
        <end position="24"/>
    </location>
</feature>
<evidence type="ECO:0000313" key="3">
    <source>
        <dbReference type="EMBL" id="MBB5204941.1"/>
    </source>
</evidence>
<sequence>MNRRSLLSLGLNVGLLTLSRPLWAQEDAAARAEALWTRYRQGVQTEQEWVRVRIERAGQAPELKRLQRSIRYRADGGFLVLVRFAEPALDQGLTLLIDRSASSQAMWLRMPSWPQARRIAGDREARSFGGTDLSFEDNRLLLGEAPSDWSYRTLPDGRLEASPKSAGVNSAYGRRLLRLNTEGALAQIEYFDPNGRLLKTQTHEGLKVEANGRWRAQGIRVQHAQGSSHFEIERREFGAALPEAWFQAQLSA</sequence>
<feature type="chain" id="PRO_5032850802" description="Uncharacterized protein TP-0789 domain-containing protein" evidence="1">
    <location>
        <begin position="25"/>
        <end position="252"/>
    </location>
</feature>
<dbReference type="Gene3D" id="2.50.20.10">
    <property type="entry name" value="Lipoprotein localisation LolA/LolB/LppX"/>
    <property type="match status" value="1"/>
</dbReference>
<proteinExistence type="predicted"/>
<dbReference type="RefSeq" id="WP_138855029.1">
    <property type="nucleotide sequence ID" value="NZ_CP040709.1"/>
</dbReference>
<accession>A0A840S8S8</accession>
<dbReference type="EMBL" id="JACHHO010000003">
    <property type="protein sequence ID" value="MBB5204941.1"/>
    <property type="molecule type" value="Genomic_DNA"/>
</dbReference>
<feature type="domain" description="Uncharacterized protein TP-0789" evidence="2">
    <location>
        <begin position="81"/>
        <end position="248"/>
    </location>
</feature>
<dbReference type="CDD" id="cd16329">
    <property type="entry name" value="LolA_like"/>
    <property type="match status" value="1"/>
</dbReference>
<dbReference type="Proteomes" id="UP000554837">
    <property type="component" value="Unassembled WGS sequence"/>
</dbReference>
<dbReference type="Pfam" id="PF17131">
    <property type="entry name" value="LolA_like"/>
    <property type="match status" value="1"/>
</dbReference>
<dbReference type="OrthoDB" id="9803781at2"/>
<keyword evidence="4" id="KW-1185">Reference proteome</keyword>
<name>A0A840S8S8_9BURK</name>
<protein>
    <recommendedName>
        <fullName evidence="2">Uncharacterized protein TP-0789 domain-containing protein</fullName>
    </recommendedName>
</protein>
<keyword evidence="1" id="KW-0732">Signal</keyword>
<comment type="caution">
    <text evidence="3">The sequence shown here is derived from an EMBL/GenBank/DDBJ whole genome shotgun (WGS) entry which is preliminary data.</text>
</comment>
<evidence type="ECO:0000313" key="4">
    <source>
        <dbReference type="Proteomes" id="UP000554837"/>
    </source>
</evidence>
<evidence type="ECO:0000259" key="2">
    <source>
        <dbReference type="Pfam" id="PF17131"/>
    </source>
</evidence>
<reference evidence="3 4" key="1">
    <citation type="submission" date="2020-08" db="EMBL/GenBank/DDBJ databases">
        <title>Genomic Encyclopedia of Type Strains, Phase IV (KMG-IV): sequencing the most valuable type-strain genomes for metagenomic binning, comparative biology and taxonomic classification.</title>
        <authorList>
            <person name="Goeker M."/>
        </authorList>
    </citation>
    <scope>NUCLEOTIDE SEQUENCE [LARGE SCALE GENOMIC DNA]</scope>
    <source>
        <strain evidence="3 4">DSM 23958</strain>
    </source>
</reference>